<evidence type="ECO:0000256" key="2">
    <source>
        <dbReference type="ARBA" id="ARBA00009130"/>
    </source>
</evidence>
<keyword evidence="6" id="KW-0558">Oxidation</keyword>
<dbReference type="InterPro" id="IPR023753">
    <property type="entry name" value="FAD/NAD-binding_dom"/>
</dbReference>
<keyword evidence="7" id="KW-0676">Redox-active center</keyword>
<evidence type="ECO:0000256" key="3">
    <source>
        <dbReference type="ARBA" id="ARBA00022630"/>
    </source>
</evidence>
<feature type="domain" description="Pyridine nucleotide-disulphide oxidoreductase dimerisation" evidence="8">
    <location>
        <begin position="323"/>
        <end position="423"/>
    </location>
</feature>
<keyword evidence="3" id="KW-0285">Flavoprotein</keyword>
<evidence type="ECO:0000259" key="9">
    <source>
        <dbReference type="Pfam" id="PF07992"/>
    </source>
</evidence>
<evidence type="ECO:0000256" key="6">
    <source>
        <dbReference type="ARBA" id="ARBA00023097"/>
    </source>
</evidence>
<dbReference type="InterPro" id="IPR050260">
    <property type="entry name" value="FAD-bd_OxRdtase"/>
</dbReference>
<dbReference type="RefSeq" id="WP_311830353.1">
    <property type="nucleotide sequence ID" value="NZ_JARQAJ010000007.1"/>
</dbReference>
<dbReference type="InterPro" id="IPR004099">
    <property type="entry name" value="Pyr_nucl-diS_OxRdtase_dimer"/>
</dbReference>
<proteinExistence type="inferred from homology"/>
<feature type="domain" description="FAD/NAD(P)-binding" evidence="9">
    <location>
        <begin position="1"/>
        <end position="292"/>
    </location>
</feature>
<organism evidence="10 11">
    <name type="scientific">Enterococcus xiangfangensis</name>
    <dbReference type="NCBI Taxonomy" id="1296537"/>
    <lineage>
        <taxon>Bacteria</taxon>
        <taxon>Bacillati</taxon>
        <taxon>Bacillota</taxon>
        <taxon>Bacilli</taxon>
        <taxon>Lactobacillales</taxon>
        <taxon>Enterococcaceae</taxon>
        <taxon>Enterococcus</taxon>
    </lineage>
</organism>
<evidence type="ECO:0000256" key="4">
    <source>
        <dbReference type="ARBA" id="ARBA00022827"/>
    </source>
</evidence>
<dbReference type="SUPFAM" id="SSF51905">
    <property type="entry name" value="FAD/NAD(P)-binding domain"/>
    <property type="match status" value="1"/>
</dbReference>
<keyword evidence="11" id="KW-1185">Reference proteome</keyword>
<sequence>MKIVIIGASHGGIAAAMSLCKLTSKNEVYLIDKKPLHALGYISSGVNLHFQNIIQELTEVTTDVQPLIDLGVNILTERQVMDIDPKNHKLFLEYEDQEEIFSYDKLILAMGSSPTAVNTIIDAENVFTYKGLEESQYVLDSLEKAQQIVIFGAGYIGLELANVLAATGREIHLIDNMPMILSRYFDSDMIEEVQDSLNVQGIHFYPNEFLIDYQAVDNKVNKVCLLSKTIEADTVIFPSQAQPNTGFLRDKVALNEDDTVIVNDYLQTSEQDIYAIGDIVPITYSKTAHVFMPLVTRAVHMARAAALSLIGHAIPFDRENKVSATKIMDYFLGSVGVTEEEAPFLDMDVSSIQTEVCLTPTYIAQQKIAKVKLIYQKDTMEIIGAQLVSKEHLLQDLNLLSALIQHKTTILDLAVENFCFVPQYTPLFHYLNELAFQVLQQTSD</sequence>
<dbReference type="Gene3D" id="3.50.50.60">
    <property type="entry name" value="FAD/NAD(P)-binding domain"/>
    <property type="match status" value="2"/>
</dbReference>
<dbReference type="PANTHER" id="PTHR43429">
    <property type="entry name" value="PYRIDINE NUCLEOTIDE-DISULFIDE OXIDOREDUCTASE DOMAIN-CONTAINING"/>
    <property type="match status" value="1"/>
</dbReference>
<name>A0ABU3FCG5_9ENTE</name>
<comment type="caution">
    <text evidence="10">The sequence shown here is derived from an EMBL/GenBank/DDBJ whole genome shotgun (WGS) entry which is preliminary data.</text>
</comment>
<dbReference type="PRINTS" id="PR00368">
    <property type="entry name" value="FADPNR"/>
</dbReference>
<keyword evidence="4" id="KW-0274">FAD</keyword>
<dbReference type="InterPro" id="IPR036188">
    <property type="entry name" value="FAD/NAD-bd_sf"/>
</dbReference>
<gene>
    <name evidence="10" type="ORF">P7H27_11400</name>
</gene>
<evidence type="ECO:0000256" key="5">
    <source>
        <dbReference type="ARBA" id="ARBA00023002"/>
    </source>
</evidence>
<evidence type="ECO:0000259" key="8">
    <source>
        <dbReference type="Pfam" id="PF02852"/>
    </source>
</evidence>
<comment type="cofactor">
    <cofactor evidence="1">
        <name>FAD</name>
        <dbReference type="ChEBI" id="CHEBI:57692"/>
    </cofactor>
</comment>
<dbReference type="Proteomes" id="UP001181046">
    <property type="component" value="Unassembled WGS sequence"/>
</dbReference>
<comment type="similarity">
    <text evidence="2">Belongs to the class-III pyridine nucleotide-disulfide oxidoreductase family.</text>
</comment>
<dbReference type="PANTHER" id="PTHR43429:SF1">
    <property type="entry name" value="NAD(P)H SULFUR OXIDOREDUCTASE (COA-DEPENDENT)"/>
    <property type="match status" value="1"/>
</dbReference>
<keyword evidence="5" id="KW-0560">Oxidoreductase</keyword>
<accession>A0ABU3FCG5</accession>
<dbReference type="EMBL" id="JARQAJ010000007">
    <property type="protein sequence ID" value="MDT2760368.1"/>
    <property type="molecule type" value="Genomic_DNA"/>
</dbReference>
<dbReference type="SUPFAM" id="SSF55424">
    <property type="entry name" value="FAD/NAD-linked reductases, dimerisation (C-terminal) domain"/>
    <property type="match status" value="1"/>
</dbReference>
<protein>
    <submittedName>
        <fullName evidence="10">FAD-dependent oxidoreductase</fullName>
    </submittedName>
</protein>
<evidence type="ECO:0000256" key="1">
    <source>
        <dbReference type="ARBA" id="ARBA00001974"/>
    </source>
</evidence>
<evidence type="ECO:0000313" key="11">
    <source>
        <dbReference type="Proteomes" id="UP001181046"/>
    </source>
</evidence>
<dbReference type="Gene3D" id="3.30.390.30">
    <property type="match status" value="1"/>
</dbReference>
<dbReference type="InterPro" id="IPR016156">
    <property type="entry name" value="FAD/NAD-linked_Rdtase_dimer_sf"/>
</dbReference>
<dbReference type="PRINTS" id="PR00411">
    <property type="entry name" value="PNDRDTASEI"/>
</dbReference>
<evidence type="ECO:0000256" key="7">
    <source>
        <dbReference type="ARBA" id="ARBA00023284"/>
    </source>
</evidence>
<evidence type="ECO:0000313" key="10">
    <source>
        <dbReference type="EMBL" id="MDT2760368.1"/>
    </source>
</evidence>
<dbReference type="Pfam" id="PF07992">
    <property type="entry name" value="Pyr_redox_2"/>
    <property type="match status" value="1"/>
</dbReference>
<dbReference type="Pfam" id="PF02852">
    <property type="entry name" value="Pyr_redox_dim"/>
    <property type="match status" value="1"/>
</dbReference>
<reference evidence="10" key="1">
    <citation type="submission" date="2023-03" db="EMBL/GenBank/DDBJ databases">
        <authorList>
            <person name="Shen W."/>
            <person name="Cai J."/>
        </authorList>
    </citation>
    <scope>NUCLEOTIDE SEQUENCE</scope>
    <source>
        <strain evidence="10">P66-3</strain>
    </source>
</reference>